<dbReference type="Gene3D" id="3.40.1280.10">
    <property type="match status" value="1"/>
</dbReference>
<dbReference type="SUPFAM" id="SSF75217">
    <property type="entry name" value="alpha/beta knot"/>
    <property type="match status" value="1"/>
</dbReference>
<accession>A0A381X3A5</accession>
<gene>
    <name evidence="7" type="ORF">METZ01_LOCUS111835</name>
</gene>
<feature type="non-terminal residue" evidence="7">
    <location>
        <position position="110"/>
    </location>
</feature>
<dbReference type="GO" id="GO:0003723">
    <property type="term" value="F:RNA binding"/>
    <property type="evidence" value="ECO:0007669"/>
    <property type="project" value="InterPro"/>
</dbReference>
<evidence type="ECO:0000256" key="2">
    <source>
        <dbReference type="ARBA" id="ARBA00022603"/>
    </source>
</evidence>
<evidence type="ECO:0000256" key="3">
    <source>
        <dbReference type="ARBA" id="ARBA00022679"/>
    </source>
</evidence>
<evidence type="ECO:0000259" key="6">
    <source>
        <dbReference type="Pfam" id="PF00588"/>
    </source>
</evidence>
<keyword evidence="5" id="KW-0819">tRNA processing</keyword>
<organism evidence="7">
    <name type="scientific">marine metagenome</name>
    <dbReference type="NCBI Taxonomy" id="408172"/>
    <lineage>
        <taxon>unclassified sequences</taxon>
        <taxon>metagenomes</taxon>
        <taxon>ecological metagenomes</taxon>
    </lineage>
</organism>
<dbReference type="InterPro" id="IPR001537">
    <property type="entry name" value="SpoU_MeTrfase"/>
</dbReference>
<dbReference type="EMBL" id="UINC01013693">
    <property type="protein sequence ID" value="SVA58981.1"/>
    <property type="molecule type" value="Genomic_DNA"/>
</dbReference>
<feature type="domain" description="tRNA/rRNA methyltransferase SpoU type" evidence="6">
    <location>
        <begin position="15"/>
        <end position="106"/>
    </location>
</feature>
<sequence>MLLNTLNEKKIGTTVHIVLYRPEIPYNTGNIIRLCANVGAELHLIHPLGFELTESKLRRAALDYSDLAVVTEHENLEDYKNMYPDRIFYATSARSRKYYSEIEFGSKDTY</sequence>
<evidence type="ECO:0000256" key="5">
    <source>
        <dbReference type="ARBA" id="ARBA00022694"/>
    </source>
</evidence>
<evidence type="ECO:0000313" key="7">
    <source>
        <dbReference type="EMBL" id="SVA58981.1"/>
    </source>
</evidence>
<keyword evidence="1" id="KW-0963">Cytoplasm</keyword>
<dbReference type="PIRSF" id="PIRSF029256">
    <property type="entry name" value="SpoU_TrmH_prd"/>
    <property type="match status" value="1"/>
</dbReference>
<keyword evidence="3" id="KW-0808">Transferase</keyword>
<reference evidence="7" key="1">
    <citation type="submission" date="2018-05" db="EMBL/GenBank/DDBJ databases">
        <authorList>
            <person name="Lanie J.A."/>
            <person name="Ng W.-L."/>
            <person name="Kazmierczak K.M."/>
            <person name="Andrzejewski T.M."/>
            <person name="Davidsen T.M."/>
            <person name="Wayne K.J."/>
            <person name="Tettelin H."/>
            <person name="Glass J.I."/>
            <person name="Rusch D."/>
            <person name="Podicherti R."/>
            <person name="Tsui H.-C.T."/>
            <person name="Winkler M.E."/>
        </authorList>
    </citation>
    <scope>NUCLEOTIDE SEQUENCE</scope>
</reference>
<dbReference type="InterPro" id="IPR029028">
    <property type="entry name" value="Alpha/beta_knot_MTases"/>
</dbReference>
<evidence type="ECO:0000256" key="4">
    <source>
        <dbReference type="ARBA" id="ARBA00022691"/>
    </source>
</evidence>
<dbReference type="Pfam" id="PF00588">
    <property type="entry name" value="SpoU_methylase"/>
    <property type="match status" value="1"/>
</dbReference>
<dbReference type="GO" id="GO:0008173">
    <property type="term" value="F:RNA methyltransferase activity"/>
    <property type="evidence" value="ECO:0007669"/>
    <property type="project" value="InterPro"/>
</dbReference>
<evidence type="ECO:0000256" key="1">
    <source>
        <dbReference type="ARBA" id="ARBA00022490"/>
    </source>
</evidence>
<dbReference type="AlphaFoldDB" id="A0A381X3A5"/>
<keyword evidence="4" id="KW-0949">S-adenosyl-L-methionine</keyword>
<proteinExistence type="predicted"/>
<dbReference type="InterPro" id="IPR029026">
    <property type="entry name" value="tRNA_m1G_MTases_N"/>
</dbReference>
<name>A0A381X3A5_9ZZZZ</name>
<dbReference type="PANTHER" id="PTHR42971:SF1">
    <property type="entry name" value="TRNA (CYTIDINE(34)-2'-O)-METHYLTRANSFERASE"/>
    <property type="match status" value="1"/>
</dbReference>
<protein>
    <recommendedName>
        <fullName evidence="6">tRNA/rRNA methyltransferase SpoU type domain-containing protein</fullName>
    </recommendedName>
</protein>
<dbReference type="GO" id="GO:0002130">
    <property type="term" value="P:wobble position ribose methylation"/>
    <property type="evidence" value="ECO:0007669"/>
    <property type="project" value="TreeGrafter"/>
</dbReference>
<dbReference type="PANTHER" id="PTHR42971">
    <property type="entry name" value="TRNA (CYTIDINE(34)-2'-O)-METHYLTRANSFERASE"/>
    <property type="match status" value="1"/>
</dbReference>
<keyword evidence="2" id="KW-0489">Methyltransferase</keyword>
<dbReference type="InterPro" id="IPR016914">
    <property type="entry name" value="TrmL"/>
</dbReference>